<organism evidence="7">
    <name type="scientific">Oryza punctata</name>
    <name type="common">Red rice</name>
    <dbReference type="NCBI Taxonomy" id="4537"/>
    <lineage>
        <taxon>Eukaryota</taxon>
        <taxon>Viridiplantae</taxon>
        <taxon>Streptophyta</taxon>
        <taxon>Embryophyta</taxon>
        <taxon>Tracheophyta</taxon>
        <taxon>Spermatophyta</taxon>
        <taxon>Magnoliopsida</taxon>
        <taxon>Liliopsida</taxon>
        <taxon>Poales</taxon>
        <taxon>Poaceae</taxon>
        <taxon>BOP clade</taxon>
        <taxon>Oryzoideae</taxon>
        <taxon>Oryzeae</taxon>
        <taxon>Oryzinae</taxon>
        <taxon>Oryza</taxon>
    </lineage>
</organism>
<evidence type="ECO:0000256" key="2">
    <source>
        <dbReference type="ARBA" id="ARBA00010276"/>
    </source>
</evidence>
<evidence type="ECO:0000256" key="3">
    <source>
        <dbReference type="ARBA" id="ARBA00022448"/>
    </source>
</evidence>
<protein>
    <submittedName>
        <fullName evidence="7">Uncharacterized protein</fullName>
    </submittedName>
</protein>
<keyword evidence="3" id="KW-0813">Transport</keyword>
<keyword evidence="5" id="KW-1133">Transmembrane helix</keyword>
<comment type="similarity">
    <text evidence="2">Belongs to the YSL (TC 2.A.67.2) family.</text>
</comment>
<evidence type="ECO:0000256" key="4">
    <source>
        <dbReference type="ARBA" id="ARBA00022692"/>
    </source>
</evidence>
<dbReference type="PANTHER" id="PTHR31645">
    <property type="entry name" value="OLIGOPEPTIDE TRANSPORTER YGL114W-RELATED"/>
    <property type="match status" value="1"/>
</dbReference>
<dbReference type="Proteomes" id="UP000026962">
    <property type="component" value="Chromosome 4"/>
</dbReference>
<keyword evidence="8" id="KW-1185">Reference proteome</keyword>
<dbReference type="EnsemblPlants" id="OPUNC04G22360.1">
    <property type="protein sequence ID" value="OPUNC04G22360.1"/>
    <property type="gene ID" value="OPUNC04G22360"/>
</dbReference>
<dbReference type="GO" id="GO:0035673">
    <property type="term" value="F:oligopeptide transmembrane transporter activity"/>
    <property type="evidence" value="ECO:0007669"/>
    <property type="project" value="InterPro"/>
</dbReference>
<evidence type="ECO:0000256" key="6">
    <source>
        <dbReference type="ARBA" id="ARBA00023136"/>
    </source>
</evidence>
<dbReference type="InterPro" id="IPR004813">
    <property type="entry name" value="OPT"/>
</dbReference>
<dbReference type="Gramene" id="OPUNC04G22360.1">
    <property type="protein sequence ID" value="OPUNC04G22360.1"/>
    <property type="gene ID" value="OPUNC04G22360"/>
</dbReference>
<dbReference type="HOGENOM" id="CLU_191749_0_0_1"/>
<accession>A0A0E0KV10</accession>
<dbReference type="OMA" id="SSFAIDM"/>
<comment type="subcellular location">
    <subcellularLocation>
        <location evidence="1">Membrane</location>
        <topology evidence="1">Multi-pass membrane protein</topology>
    </subcellularLocation>
</comment>
<evidence type="ECO:0000313" key="7">
    <source>
        <dbReference type="EnsemblPlants" id="OPUNC04G22360.1"/>
    </source>
</evidence>
<dbReference type="GO" id="GO:0016020">
    <property type="term" value="C:membrane"/>
    <property type="evidence" value="ECO:0007669"/>
    <property type="project" value="UniProtKB-SubCell"/>
</dbReference>
<keyword evidence="4" id="KW-0812">Transmembrane</keyword>
<dbReference type="InterPro" id="IPR045035">
    <property type="entry name" value="YSL-like"/>
</dbReference>
<dbReference type="Pfam" id="PF03169">
    <property type="entry name" value="OPT"/>
    <property type="match status" value="1"/>
</dbReference>
<proteinExistence type="inferred from homology"/>
<dbReference type="STRING" id="4537.A0A0E0KV10"/>
<evidence type="ECO:0000313" key="8">
    <source>
        <dbReference type="Proteomes" id="UP000026962"/>
    </source>
</evidence>
<name>A0A0E0KV10_ORYPU</name>
<evidence type="ECO:0000256" key="1">
    <source>
        <dbReference type="ARBA" id="ARBA00004141"/>
    </source>
</evidence>
<dbReference type="AlphaFoldDB" id="A0A0E0KV10"/>
<reference evidence="7" key="1">
    <citation type="submission" date="2015-04" db="UniProtKB">
        <authorList>
            <consortium name="EnsemblPlants"/>
        </authorList>
    </citation>
    <scope>IDENTIFICATION</scope>
</reference>
<keyword evidence="6" id="KW-0472">Membrane</keyword>
<sequence>MTVAFFVSPKVSIGMFVGSMATYRWGRADDDGSHGARLLSPAVSCGLICGDGFGSLLSSVLTLSRAQAPICIKFLSREANVSLDVFLATKATS</sequence>
<evidence type="ECO:0000256" key="5">
    <source>
        <dbReference type="ARBA" id="ARBA00022989"/>
    </source>
</evidence>
<dbReference type="PANTHER" id="PTHR31645:SF48">
    <property type="entry name" value="METAL-NICOTIANAMINE TRANSPORTER YSL17-RELATED"/>
    <property type="match status" value="1"/>
</dbReference>
<reference evidence="7" key="2">
    <citation type="submission" date="2018-05" db="EMBL/GenBank/DDBJ databases">
        <title>OpunRS2 (Oryza punctata Reference Sequence Version 2).</title>
        <authorList>
            <person name="Zhang J."/>
            <person name="Kudrna D."/>
            <person name="Lee S."/>
            <person name="Talag J."/>
            <person name="Welchert J."/>
            <person name="Wing R.A."/>
        </authorList>
    </citation>
    <scope>NUCLEOTIDE SEQUENCE [LARGE SCALE GENOMIC DNA]</scope>
</reference>